<dbReference type="GeneID" id="104708063"/>
<proteinExistence type="predicted"/>
<dbReference type="SUPFAM" id="SSF56219">
    <property type="entry name" value="DNase I-like"/>
    <property type="match status" value="1"/>
</dbReference>
<reference evidence="1" key="1">
    <citation type="journal article" date="2014" name="Nat. Commun.">
        <title>The emerging biofuel crop Camelina sativa retains a highly undifferentiated hexaploid genome structure.</title>
        <authorList>
            <person name="Kagale S."/>
            <person name="Koh C."/>
            <person name="Nixon J."/>
            <person name="Bollina V."/>
            <person name="Clarke W.E."/>
            <person name="Tuteja R."/>
            <person name="Spillane C."/>
            <person name="Robinson S.J."/>
            <person name="Links M.G."/>
            <person name="Clarke C."/>
            <person name="Higgins E.E."/>
            <person name="Huebert T."/>
            <person name="Sharpe A.G."/>
            <person name="Parkin I.A."/>
        </authorList>
    </citation>
    <scope>NUCLEOTIDE SEQUENCE [LARGE SCALE GENOMIC DNA]</scope>
    <source>
        <strain evidence="1">cv. DH55</strain>
    </source>
</reference>
<organism evidence="1 2">
    <name type="scientific">Camelina sativa</name>
    <name type="common">False flax</name>
    <name type="synonym">Myagrum sativum</name>
    <dbReference type="NCBI Taxonomy" id="90675"/>
    <lineage>
        <taxon>Eukaryota</taxon>
        <taxon>Viridiplantae</taxon>
        <taxon>Streptophyta</taxon>
        <taxon>Embryophyta</taxon>
        <taxon>Tracheophyta</taxon>
        <taxon>Spermatophyta</taxon>
        <taxon>Magnoliopsida</taxon>
        <taxon>eudicotyledons</taxon>
        <taxon>Gunneridae</taxon>
        <taxon>Pentapetalae</taxon>
        <taxon>rosids</taxon>
        <taxon>malvids</taxon>
        <taxon>Brassicales</taxon>
        <taxon>Brassicaceae</taxon>
        <taxon>Camelineae</taxon>
        <taxon>Camelina</taxon>
    </lineage>
</organism>
<dbReference type="InterPro" id="IPR036691">
    <property type="entry name" value="Endo/exonu/phosph_ase_sf"/>
</dbReference>
<gene>
    <name evidence="2" type="primary">LOC104708063</name>
</gene>
<protein>
    <submittedName>
        <fullName evidence="2">Uncharacterized protein LOC104708063</fullName>
    </submittedName>
</protein>
<keyword evidence="1" id="KW-1185">Reference proteome</keyword>
<dbReference type="PANTHER" id="PTHR33710">
    <property type="entry name" value="BNAC02G09200D PROTEIN"/>
    <property type="match status" value="1"/>
</dbReference>
<evidence type="ECO:0000313" key="1">
    <source>
        <dbReference type="Proteomes" id="UP000694864"/>
    </source>
</evidence>
<name>A0ABM0T9D5_CAMSA</name>
<evidence type="ECO:0000313" key="2">
    <source>
        <dbReference type="RefSeq" id="XP_010422854.1"/>
    </source>
</evidence>
<sequence length="216" mass="25723">MRFKGNKFTWRRGRVVSNYVAKRLDKVLCCAQTHLRWHEATVTHLPFLASDHAPVYVQLSPEFRCDPRRRPFRFEVAWLSHPEFKDMLTSSCDMAITTQLALQRLTVTLKKLNHEVFGDIQRRKEHLSVSIIRVQDQPDVHPSDILLSEEEGLIKELELVLEQEEVLWFQKSREKWIALGERNTKYFHTSTIIRRRKNMIEMLKMMREAGSRMYKN</sequence>
<dbReference type="RefSeq" id="XP_010422854.1">
    <property type="nucleotide sequence ID" value="XM_010424552.1"/>
</dbReference>
<dbReference type="PANTHER" id="PTHR33710:SF77">
    <property type="entry name" value="DNASE I-LIKE SUPERFAMILY PROTEIN"/>
    <property type="match status" value="1"/>
</dbReference>
<dbReference type="Proteomes" id="UP000694864">
    <property type="component" value="Chromosome 1"/>
</dbReference>
<reference evidence="2" key="2">
    <citation type="submission" date="2025-08" db="UniProtKB">
        <authorList>
            <consortium name="RefSeq"/>
        </authorList>
    </citation>
    <scope>IDENTIFICATION</scope>
    <source>
        <tissue evidence="2">Leaf</tissue>
    </source>
</reference>
<accession>A0ABM0T9D5</accession>